<dbReference type="EMBL" id="BART01007507">
    <property type="protein sequence ID" value="GAG58925.1"/>
    <property type="molecule type" value="Genomic_DNA"/>
</dbReference>
<feature type="non-terminal residue" evidence="1">
    <location>
        <position position="1"/>
    </location>
</feature>
<gene>
    <name evidence="1" type="ORF">S01H4_17070</name>
</gene>
<accession>X0YRT6</accession>
<protein>
    <submittedName>
        <fullName evidence="1">Uncharacterized protein</fullName>
    </submittedName>
</protein>
<evidence type="ECO:0000313" key="1">
    <source>
        <dbReference type="EMBL" id="GAG58925.1"/>
    </source>
</evidence>
<dbReference type="AlphaFoldDB" id="X0YRT6"/>
<name>X0YRT6_9ZZZZ</name>
<comment type="caution">
    <text evidence="1">The sequence shown here is derived from an EMBL/GenBank/DDBJ whole genome shotgun (WGS) entry which is preliminary data.</text>
</comment>
<sequence length="125" mass="14763">DVIDKITIVDEKVWKQSQLVTAALIRALIQDFYEHKKSQSVRIENLGWRNKHRIHLLSDGKLSQRTVYKEWGVIDMLVMSDFIEKRKAPSPWGMQEFHYRLNLDFLPKAPNLMEALRLFIEGPDE</sequence>
<reference evidence="1" key="1">
    <citation type="journal article" date="2014" name="Front. Microbiol.">
        <title>High frequency of phylogenetically diverse reductive dehalogenase-homologous genes in deep subseafloor sedimentary metagenomes.</title>
        <authorList>
            <person name="Kawai M."/>
            <person name="Futagami T."/>
            <person name="Toyoda A."/>
            <person name="Takaki Y."/>
            <person name="Nishi S."/>
            <person name="Hori S."/>
            <person name="Arai W."/>
            <person name="Tsubouchi T."/>
            <person name="Morono Y."/>
            <person name="Uchiyama I."/>
            <person name="Ito T."/>
            <person name="Fujiyama A."/>
            <person name="Inagaki F."/>
            <person name="Takami H."/>
        </authorList>
    </citation>
    <scope>NUCLEOTIDE SEQUENCE</scope>
    <source>
        <strain evidence="1">Expedition CK06-06</strain>
    </source>
</reference>
<organism evidence="1">
    <name type="scientific">marine sediment metagenome</name>
    <dbReference type="NCBI Taxonomy" id="412755"/>
    <lineage>
        <taxon>unclassified sequences</taxon>
        <taxon>metagenomes</taxon>
        <taxon>ecological metagenomes</taxon>
    </lineage>
</organism>
<proteinExistence type="predicted"/>